<protein>
    <recommendedName>
        <fullName evidence="13">Mitochondrial carrier protein</fullName>
    </recommendedName>
</protein>
<name>A0A0A0K9H4_CUCSA</name>
<gene>
    <name evidence="11" type="ORF">Csa_6G054850</name>
</gene>
<reference evidence="11 12" key="3">
    <citation type="journal article" date="2010" name="BMC Genomics">
        <title>Transcriptome sequencing and comparative analysis of cucumber flowers with different sex types.</title>
        <authorList>
            <person name="Guo S."/>
            <person name="Zheng Y."/>
            <person name="Joung J.G."/>
            <person name="Liu S."/>
            <person name="Zhang Z."/>
            <person name="Crasta O.R."/>
            <person name="Sobral B.W."/>
            <person name="Xu Y."/>
            <person name="Huang S."/>
            <person name="Fei Z."/>
        </authorList>
    </citation>
    <scope>NUCLEOTIDE SEQUENCE [LARGE SCALE GENOMIC DNA]</scope>
    <source>
        <strain evidence="12">cv. 9930</strain>
    </source>
</reference>
<reference evidence="11 12" key="1">
    <citation type="journal article" date="2009" name="Nat. Genet.">
        <title>The genome of the cucumber, Cucumis sativus L.</title>
        <authorList>
            <person name="Huang S."/>
            <person name="Li R."/>
            <person name="Zhang Z."/>
            <person name="Li L."/>
            <person name="Gu X."/>
            <person name="Fan W."/>
            <person name="Lucas W.J."/>
            <person name="Wang X."/>
            <person name="Xie B."/>
            <person name="Ni P."/>
            <person name="Ren Y."/>
            <person name="Zhu H."/>
            <person name="Li J."/>
            <person name="Lin K."/>
            <person name="Jin W."/>
            <person name="Fei Z."/>
            <person name="Li G."/>
            <person name="Staub J."/>
            <person name="Kilian A."/>
            <person name="van der Vossen E.A."/>
            <person name="Wu Y."/>
            <person name="Guo J."/>
            <person name="He J."/>
            <person name="Jia Z."/>
            <person name="Ren Y."/>
            <person name="Tian G."/>
            <person name="Lu Y."/>
            <person name="Ruan J."/>
            <person name="Qian W."/>
            <person name="Wang M."/>
            <person name="Huang Q."/>
            <person name="Li B."/>
            <person name="Xuan Z."/>
            <person name="Cao J."/>
            <person name="Asan"/>
            <person name="Wu Z."/>
            <person name="Zhang J."/>
            <person name="Cai Q."/>
            <person name="Bai Y."/>
            <person name="Zhao B."/>
            <person name="Han Y."/>
            <person name="Li Y."/>
            <person name="Li X."/>
            <person name="Wang S."/>
            <person name="Shi Q."/>
            <person name="Liu S."/>
            <person name="Cho W.K."/>
            <person name="Kim J.Y."/>
            <person name="Xu Y."/>
            <person name="Heller-Uszynska K."/>
            <person name="Miao H."/>
            <person name="Cheng Z."/>
            <person name="Zhang S."/>
            <person name="Wu J."/>
            <person name="Yang Y."/>
            <person name="Kang H."/>
            <person name="Li M."/>
            <person name="Liang H."/>
            <person name="Ren X."/>
            <person name="Shi Z."/>
            <person name="Wen M."/>
            <person name="Jian M."/>
            <person name="Yang H."/>
            <person name="Zhang G."/>
            <person name="Yang Z."/>
            <person name="Chen R."/>
            <person name="Liu S."/>
            <person name="Li J."/>
            <person name="Ma L."/>
            <person name="Liu H."/>
            <person name="Zhou Y."/>
            <person name="Zhao J."/>
            <person name="Fang X."/>
            <person name="Li G."/>
            <person name="Fang L."/>
            <person name="Li Y."/>
            <person name="Liu D."/>
            <person name="Zheng H."/>
            <person name="Zhang Y."/>
            <person name="Qin N."/>
            <person name="Li Z."/>
            <person name="Yang G."/>
            <person name="Yang S."/>
            <person name="Bolund L."/>
            <person name="Kristiansen K."/>
            <person name="Zheng H."/>
            <person name="Li S."/>
            <person name="Zhang X."/>
            <person name="Yang H."/>
            <person name="Wang J."/>
            <person name="Sun R."/>
            <person name="Zhang B."/>
            <person name="Jiang S."/>
            <person name="Wang J."/>
            <person name="Du Y."/>
            <person name="Li S."/>
        </authorList>
    </citation>
    <scope>NUCLEOTIDE SEQUENCE [LARGE SCALE GENOMIC DNA]</scope>
    <source>
        <strain evidence="12">cv. 9930</strain>
    </source>
</reference>
<keyword evidence="12" id="KW-1185">Reference proteome</keyword>
<accession>A0A0A0K9H4</accession>
<feature type="repeat" description="Solcar" evidence="8">
    <location>
        <begin position="107"/>
        <end position="179"/>
    </location>
</feature>
<proteinExistence type="inferred from homology"/>
<evidence type="ECO:0000313" key="12">
    <source>
        <dbReference type="Proteomes" id="UP000029981"/>
    </source>
</evidence>
<keyword evidence="3 9" id="KW-0813">Transport</keyword>
<dbReference type="EMBL" id="CM002927">
    <property type="protein sequence ID" value="KGN46113.1"/>
    <property type="molecule type" value="Genomic_DNA"/>
</dbReference>
<dbReference type="InterPro" id="IPR023395">
    <property type="entry name" value="MCP_dom_sf"/>
</dbReference>
<evidence type="ECO:0000256" key="4">
    <source>
        <dbReference type="ARBA" id="ARBA00022692"/>
    </source>
</evidence>
<keyword evidence="5" id="KW-0677">Repeat</keyword>
<evidence type="ECO:0008006" key="13">
    <source>
        <dbReference type="Google" id="ProtNLM"/>
    </source>
</evidence>
<dbReference type="AlphaFoldDB" id="A0A0A0K9H4"/>
<dbReference type="InterPro" id="IPR018108">
    <property type="entry name" value="MCP_transmembrane"/>
</dbReference>
<reference evidence="11 12" key="4">
    <citation type="journal article" date="2011" name="BMC Genomics">
        <title>RNA-Seq improves annotation of protein-coding genes in the cucumber genome.</title>
        <authorList>
            <person name="Li Z."/>
            <person name="Zhang Z."/>
            <person name="Yan P."/>
            <person name="Huang S."/>
            <person name="Fei Z."/>
            <person name="Lin K."/>
        </authorList>
    </citation>
    <scope>NUCLEOTIDE SEQUENCE [LARGE SCALE GENOMIC DNA]</scope>
    <source>
        <strain evidence="12">cv. 9930</strain>
    </source>
</reference>
<evidence type="ECO:0000256" key="8">
    <source>
        <dbReference type="PROSITE-ProRule" id="PRU00282"/>
    </source>
</evidence>
<dbReference type="PANTHER" id="PTHR45667">
    <property type="entry name" value="S-ADENOSYLMETHIONINE MITOCHONDRIAL CARRIER PROTEIN"/>
    <property type="match status" value="1"/>
</dbReference>
<dbReference type="Gene3D" id="1.50.40.10">
    <property type="entry name" value="Mitochondrial carrier domain"/>
    <property type="match status" value="1"/>
</dbReference>
<dbReference type="Pfam" id="PF00153">
    <property type="entry name" value="Mito_carr"/>
    <property type="match status" value="2"/>
</dbReference>
<evidence type="ECO:0000313" key="11">
    <source>
        <dbReference type="EMBL" id="KGN46113.1"/>
    </source>
</evidence>
<dbReference type="Proteomes" id="UP000029981">
    <property type="component" value="Chromosome 6"/>
</dbReference>
<dbReference type="GO" id="GO:0000095">
    <property type="term" value="F:S-adenosyl-L-methionine transmembrane transporter activity"/>
    <property type="evidence" value="ECO:0000318"/>
    <property type="project" value="GO_Central"/>
</dbReference>
<keyword evidence="4 8" id="KW-0812">Transmembrane</keyword>
<evidence type="ECO:0000256" key="3">
    <source>
        <dbReference type="ARBA" id="ARBA00022448"/>
    </source>
</evidence>
<keyword evidence="7 8" id="KW-0472">Membrane</keyword>
<reference evidence="11 12" key="2">
    <citation type="journal article" date="2009" name="PLoS ONE">
        <title>An integrated genetic and cytogenetic map of the cucumber genome.</title>
        <authorList>
            <person name="Ren Y."/>
            <person name="Zhang Z."/>
            <person name="Liu J."/>
            <person name="Staub J.E."/>
            <person name="Han Y."/>
            <person name="Cheng Z."/>
            <person name="Li X."/>
            <person name="Lu J."/>
            <person name="Miao H."/>
            <person name="Kang H."/>
            <person name="Xie B."/>
            <person name="Gu X."/>
            <person name="Wang X."/>
            <person name="Du Y."/>
            <person name="Jin W."/>
            <person name="Huang S."/>
        </authorList>
    </citation>
    <scope>NUCLEOTIDE SEQUENCE [LARGE SCALE GENOMIC DNA]</scope>
    <source>
        <strain evidence="12">cv. 9930</strain>
    </source>
</reference>
<feature type="transmembrane region" description="Helical" evidence="10">
    <location>
        <begin position="151"/>
        <end position="170"/>
    </location>
</feature>
<comment type="subcellular location">
    <subcellularLocation>
        <location evidence="1">Membrane</location>
        <topology evidence="1">Multi-pass membrane protein</topology>
    </subcellularLocation>
</comment>
<evidence type="ECO:0000256" key="10">
    <source>
        <dbReference type="SAM" id="Phobius"/>
    </source>
</evidence>
<dbReference type="PROSITE" id="PS50920">
    <property type="entry name" value="SOLCAR"/>
    <property type="match status" value="2"/>
</dbReference>
<evidence type="ECO:0000256" key="5">
    <source>
        <dbReference type="ARBA" id="ARBA00022737"/>
    </source>
</evidence>
<evidence type="ECO:0000256" key="7">
    <source>
        <dbReference type="ARBA" id="ARBA00023136"/>
    </source>
</evidence>
<dbReference type="Gramene" id="KGN46113">
    <property type="protein sequence ID" value="KGN46113"/>
    <property type="gene ID" value="Csa_6G054850"/>
</dbReference>
<dbReference type="SUPFAM" id="SSF103506">
    <property type="entry name" value="Mitochondrial carrier"/>
    <property type="match status" value="1"/>
</dbReference>
<evidence type="ECO:0000256" key="1">
    <source>
        <dbReference type="ARBA" id="ARBA00004141"/>
    </source>
</evidence>
<organism evidence="11 12">
    <name type="scientific">Cucumis sativus</name>
    <name type="common">Cucumber</name>
    <dbReference type="NCBI Taxonomy" id="3659"/>
    <lineage>
        <taxon>Eukaryota</taxon>
        <taxon>Viridiplantae</taxon>
        <taxon>Streptophyta</taxon>
        <taxon>Embryophyta</taxon>
        <taxon>Tracheophyta</taxon>
        <taxon>Spermatophyta</taxon>
        <taxon>Magnoliopsida</taxon>
        <taxon>eudicotyledons</taxon>
        <taxon>Gunneridae</taxon>
        <taxon>Pentapetalae</taxon>
        <taxon>rosids</taxon>
        <taxon>fabids</taxon>
        <taxon>Cucurbitales</taxon>
        <taxon>Cucurbitaceae</taxon>
        <taxon>Benincaseae</taxon>
        <taxon>Cucumis</taxon>
    </lineage>
</organism>
<dbReference type="eggNOG" id="KOG0768">
    <property type="taxonomic scope" value="Eukaryota"/>
</dbReference>
<feature type="repeat" description="Solcar" evidence="8">
    <location>
        <begin position="188"/>
        <end position="270"/>
    </location>
</feature>
<comment type="similarity">
    <text evidence="2 9">Belongs to the mitochondrial carrier (TC 2.A.29) family.</text>
</comment>
<evidence type="ECO:0000256" key="6">
    <source>
        <dbReference type="ARBA" id="ARBA00022989"/>
    </source>
</evidence>
<evidence type="ECO:0000256" key="2">
    <source>
        <dbReference type="ARBA" id="ARBA00006375"/>
    </source>
</evidence>
<evidence type="ECO:0000256" key="9">
    <source>
        <dbReference type="RuleBase" id="RU000488"/>
    </source>
</evidence>
<sequence>MGRKSQFQRSKRQKLKGNLLSFFEWGFGAPCLHSPKAAGQNERFSWFSITVPNISPGSTQNKLSASRLGSLWNFYVLVHEVKDAKNKAIKLSAALSVGDNEEFDFVRSLYEGAIAGGAASFVVEAALYPIDTIKTRLQAVHGGGKVALKGLYSGLAGNLVGMLPATAIFVGIYEPTKQTLLNSLPENLNALAHLTAGVVGGVASSIIRVPTEVVKQRMQTSHFASASNAVQVIVSREGFKGLYAGYGSFLLRDLPFDAIQFCIYEQLRIGYKLAAQRDPNDPENAIIGAFSGRTSIGIFSPFCFHESSGDILYSKHLTSFFLYWFICETLQTEYLKNCTHFCV</sequence>
<keyword evidence="6 10" id="KW-1133">Transmembrane helix</keyword>
<dbReference type="GO" id="GO:0005743">
    <property type="term" value="C:mitochondrial inner membrane"/>
    <property type="evidence" value="ECO:0000318"/>
    <property type="project" value="GO_Central"/>
</dbReference>
<feature type="transmembrane region" description="Helical" evidence="10">
    <location>
        <begin position="190"/>
        <end position="209"/>
    </location>
</feature>